<feature type="region of interest" description="Disordered" evidence="1">
    <location>
        <begin position="27"/>
        <end position="53"/>
    </location>
</feature>
<dbReference type="Proteomes" id="UP001208054">
    <property type="component" value="Unassembled WGS sequence"/>
</dbReference>
<dbReference type="RefSeq" id="WP_153856651.1">
    <property type="nucleotide sequence ID" value="NZ_JAHWBK010000006.1"/>
</dbReference>
<evidence type="ECO:0000313" key="2">
    <source>
        <dbReference type="EMBL" id="MCV0324747.1"/>
    </source>
</evidence>
<name>A0ABT2XFM6_9GAMM</name>
<evidence type="ECO:0000256" key="1">
    <source>
        <dbReference type="SAM" id="MobiDB-lite"/>
    </source>
</evidence>
<organism evidence="2 3">
    <name type="scientific">Stenotrophomonas riyadhensis</name>
    <dbReference type="NCBI Taxonomy" id="2859893"/>
    <lineage>
        <taxon>Bacteria</taxon>
        <taxon>Pseudomonadati</taxon>
        <taxon>Pseudomonadota</taxon>
        <taxon>Gammaproteobacteria</taxon>
        <taxon>Lysobacterales</taxon>
        <taxon>Lysobacteraceae</taxon>
        <taxon>Stenotrophomonas</taxon>
    </lineage>
</organism>
<comment type="caution">
    <text evidence="2">The sequence shown here is derived from an EMBL/GenBank/DDBJ whole genome shotgun (WGS) entry which is preliminary data.</text>
</comment>
<accession>A0ABT2XFM6</accession>
<protein>
    <submittedName>
        <fullName evidence="2">Uncharacterized protein</fullName>
    </submittedName>
</protein>
<gene>
    <name evidence="2" type="ORF">KYJ44_10485</name>
</gene>
<proteinExistence type="predicted"/>
<reference evidence="2 3" key="1">
    <citation type="submission" date="2021-07" db="EMBL/GenBank/DDBJ databases">
        <title>Clinical implication of Pseudomonas aeruginosa: further insight on the antimicrobial resistance.</title>
        <authorList>
            <person name="Macori G."/>
            <person name="Fanning S."/>
            <person name="Alqahtani A."/>
        </authorList>
    </citation>
    <scope>NUCLEOTIDE SEQUENCE [LARGE SCALE GENOMIC DNA]</scope>
    <source>
        <strain evidence="2 3">CFS3442</strain>
    </source>
</reference>
<evidence type="ECO:0000313" key="3">
    <source>
        <dbReference type="Proteomes" id="UP001208054"/>
    </source>
</evidence>
<dbReference type="EMBL" id="JAHWBK010000006">
    <property type="protein sequence ID" value="MCV0324747.1"/>
    <property type="molecule type" value="Genomic_DNA"/>
</dbReference>
<keyword evidence="3" id="KW-1185">Reference proteome</keyword>
<sequence>MEHPYSIAWDREPVACFRISGELDGELAEAGTVGPPRRAESSQPDHSAVPGNDLVTSEEPLARLDSEAGGVAHGSVFNHKRTGSLCIGTTDKQKRTTAEGR</sequence>